<dbReference type="GO" id="GO:0005524">
    <property type="term" value="F:ATP binding"/>
    <property type="evidence" value="ECO:0007669"/>
    <property type="project" value="UniProtKB-UniRule"/>
</dbReference>
<evidence type="ECO:0000256" key="5">
    <source>
        <dbReference type="ARBA" id="ARBA00023054"/>
    </source>
</evidence>
<keyword evidence="2" id="KW-0963">Cytoplasm</keyword>
<dbReference type="GO" id="GO:0008017">
    <property type="term" value="F:microtubule binding"/>
    <property type="evidence" value="ECO:0007669"/>
    <property type="project" value="InterPro"/>
</dbReference>
<feature type="domain" description="Kinesin motor" evidence="8">
    <location>
        <begin position="1"/>
        <end position="297"/>
    </location>
</feature>
<dbReference type="Pfam" id="PF00225">
    <property type="entry name" value="Kinesin"/>
    <property type="match status" value="1"/>
</dbReference>
<evidence type="ECO:0000256" key="7">
    <source>
        <dbReference type="RuleBase" id="RU000394"/>
    </source>
</evidence>
<keyword evidence="5" id="KW-0175">Coiled coil</keyword>
<keyword evidence="6 7" id="KW-0505">Motor protein</keyword>
<name>A0A7S2D7P1_9STRA</name>
<keyword evidence="4 6" id="KW-0067">ATP-binding</keyword>
<evidence type="ECO:0000259" key="8">
    <source>
        <dbReference type="PROSITE" id="PS50067"/>
    </source>
</evidence>
<dbReference type="GO" id="GO:0007018">
    <property type="term" value="P:microtubule-based movement"/>
    <property type="evidence" value="ECO:0007669"/>
    <property type="project" value="InterPro"/>
</dbReference>
<dbReference type="SUPFAM" id="SSF52540">
    <property type="entry name" value="P-loop containing nucleoside triphosphate hydrolases"/>
    <property type="match status" value="1"/>
</dbReference>
<dbReference type="PANTHER" id="PTHR47969:SF15">
    <property type="entry name" value="CHROMOSOME-ASSOCIATED KINESIN KIF4A-RELATED"/>
    <property type="match status" value="1"/>
</dbReference>
<accession>A0A7S2D7P1</accession>
<dbReference type="InterPro" id="IPR001752">
    <property type="entry name" value="Kinesin_motor_dom"/>
</dbReference>
<dbReference type="Gene3D" id="3.40.850.10">
    <property type="entry name" value="Kinesin motor domain"/>
    <property type="match status" value="1"/>
</dbReference>
<keyword evidence="3 6" id="KW-0547">Nucleotide-binding</keyword>
<dbReference type="EMBL" id="HBGT01030318">
    <property type="protein sequence ID" value="CAD9445307.1"/>
    <property type="molecule type" value="Transcribed_RNA"/>
</dbReference>
<evidence type="ECO:0000313" key="9">
    <source>
        <dbReference type="EMBL" id="CAD9445307.1"/>
    </source>
</evidence>
<dbReference type="GO" id="GO:0051231">
    <property type="term" value="P:spindle elongation"/>
    <property type="evidence" value="ECO:0007669"/>
    <property type="project" value="TreeGrafter"/>
</dbReference>
<comment type="similarity">
    <text evidence="6 7">Belongs to the TRAFAC class myosin-kinesin ATPase superfamily. Kinesin family.</text>
</comment>
<dbReference type="GO" id="GO:0005737">
    <property type="term" value="C:cytoplasm"/>
    <property type="evidence" value="ECO:0007669"/>
    <property type="project" value="UniProtKB-SubCell"/>
</dbReference>
<sequence>MYVPGQGVRPYPFSRVFDGKCEQDKVYDLCARPAVLSCLNGFNACVLAYGQTGSGKTHSCFGPQGTLEGATGVAGQSGIVVRALSEALEAAQMLEESSKLSPTPVTTKLAAQYVEIYNDQVTDLLTGEVCDVRRAGGALAGAVECPVESLDGAMRLLRAGQVRKRFAATAMNDRSSRAHTVFILQVRQTRGDSLVNATLHLVDLAGSERLKKSKAEGKRKTEAVGINKSLMVLGKVIAALVEGKSHVPYLETKLTTLLKGALGGASRTTALICCRQDDAQADETLQALRFGERCSLVTNAVQSVAASSASEALAAIDSTLKATLASMESLRNRGKSHLSAFKQLQDRAEQLTQRRRAIADVARQES</sequence>
<dbReference type="InterPro" id="IPR027417">
    <property type="entry name" value="P-loop_NTPase"/>
</dbReference>
<protein>
    <recommendedName>
        <fullName evidence="7">Kinesin-like protein</fullName>
    </recommendedName>
</protein>
<evidence type="ECO:0000256" key="3">
    <source>
        <dbReference type="ARBA" id="ARBA00022741"/>
    </source>
</evidence>
<keyword evidence="7" id="KW-0493">Microtubule</keyword>
<proteinExistence type="inferred from homology"/>
<dbReference type="InterPro" id="IPR027640">
    <property type="entry name" value="Kinesin-like_fam"/>
</dbReference>
<dbReference type="GO" id="GO:0005875">
    <property type="term" value="C:microtubule associated complex"/>
    <property type="evidence" value="ECO:0007669"/>
    <property type="project" value="TreeGrafter"/>
</dbReference>
<dbReference type="PROSITE" id="PS50067">
    <property type="entry name" value="KINESIN_MOTOR_2"/>
    <property type="match status" value="1"/>
</dbReference>
<dbReference type="PANTHER" id="PTHR47969">
    <property type="entry name" value="CHROMOSOME-ASSOCIATED KINESIN KIF4A-RELATED"/>
    <property type="match status" value="1"/>
</dbReference>
<evidence type="ECO:0000256" key="6">
    <source>
        <dbReference type="PROSITE-ProRule" id="PRU00283"/>
    </source>
</evidence>
<dbReference type="PROSITE" id="PS00411">
    <property type="entry name" value="KINESIN_MOTOR_1"/>
    <property type="match status" value="1"/>
</dbReference>
<organism evidence="9">
    <name type="scientific">Florenciella parvula</name>
    <dbReference type="NCBI Taxonomy" id="236787"/>
    <lineage>
        <taxon>Eukaryota</taxon>
        <taxon>Sar</taxon>
        <taxon>Stramenopiles</taxon>
        <taxon>Ochrophyta</taxon>
        <taxon>Dictyochophyceae</taxon>
        <taxon>Florenciellales</taxon>
        <taxon>Florenciella</taxon>
    </lineage>
</organism>
<dbReference type="PRINTS" id="PR00380">
    <property type="entry name" value="KINESINHEAVY"/>
</dbReference>
<feature type="binding site" evidence="6">
    <location>
        <begin position="50"/>
        <end position="57"/>
    </location>
    <ligand>
        <name>ATP</name>
        <dbReference type="ChEBI" id="CHEBI:30616"/>
    </ligand>
</feature>
<dbReference type="InterPro" id="IPR036961">
    <property type="entry name" value="Kinesin_motor_dom_sf"/>
</dbReference>
<reference evidence="9" key="1">
    <citation type="submission" date="2021-01" db="EMBL/GenBank/DDBJ databases">
        <authorList>
            <person name="Corre E."/>
            <person name="Pelletier E."/>
            <person name="Niang G."/>
            <person name="Scheremetjew M."/>
            <person name="Finn R."/>
            <person name="Kale V."/>
            <person name="Holt S."/>
            <person name="Cochrane G."/>
            <person name="Meng A."/>
            <person name="Brown T."/>
            <person name="Cohen L."/>
        </authorList>
    </citation>
    <scope>NUCLEOTIDE SEQUENCE</scope>
    <source>
        <strain evidence="9">RCC1693</strain>
    </source>
</reference>
<comment type="subcellular location">
    <subcellularLocation>
        <location evidence="1">Cytoplasm</location>
    </subcellularLocation>
</comment>
<dbReference type="GO" id="GO:0005874">
    <property type="term" value="C:microtubule"/>
    <property type="evidence" value="ECO:0007669"/>
    <property type="project" value="UniProtKB-KW"/>
</dbReference>
<evidence type="ECO:0000256" key="4">
    <source>
        <dbReference type="ARBA" id="ARBA00022840"/>
    </source>
</evidence>
<evidence type="ECO:0000256" key="2">
    <source>
        <dbReference type="ARBA" id="ARBA00022490"/>
    </source>
</evidence>
<dbReference type="GO" id="GO:0003777">
    <property type="term" value="F:microtubule motor activity"/>
    <property type="evidence" value="ECO:0007669"/>
    <property type="project" value="InterPro"/>
</dbReference>
<dbReference type="GO" id="GO:0007052">
    <property type="term" value="P:mitotic spindle organization"/>
    <property type="evidence" value="ECO:0007669"/>
    <property type="project" value="TreeGrafter"/>
</dbReference>
<dbReference type="AlphaFoldDB" id="A0A7S2D7P1"/>
<evidence type="ECO:0000256" key="1">
    <source>
        <dbReference type="ARBA" id="ARBA00004496"/>
    </source>
</evidence>
<dbReference type="SMART" id="SM00129">
    <property type="entry name" value="KISc"/>
    <property type="match status" value="1"/>
</dbReference>
<dbReference type="InterPro" id="IPR019821">
    <property type="entry name" value="Kinesin_motor_CS"/>
</dbReference>
<gene>
    <name evidence="9" type="ORF">FPAR1323_LOCUS15850</name>
</gene>